<organism evidence="1 2">
    <name type="scientific">Thalassobacillus hwangdonensis</name>
    <dbReference type="NCBI Taxonomy" id="546108"/>
    <lineage>
        <taxon>Bacteria</taxon>
        <taxon>Bacillati</taxon>
        <taxon>Bacillota</taxon>
        <taxon>Bacilli</taxon>
        <taxon>Bacillales</taxon>
        <taxon>Bacillaceae</taxon>
        <taxon>Thalassobacillus</taxon>
    </lineage>
</organism>
<dbReference type="PANTHER" id="PTHR31793">
    <property type="entry name" value="4-HYDROXYBENZOYL-COA THIOESTERASE FAMILY MEMBER"/>
    <property type="match status" value="1"/>
</dbReference>
<accession>A0ABW3KZI1</accession>
<sequence>MKKVAYIEDIETWKAGFQFHVPITVRFSETDMFGHMNNTTPFVYFEEARIEYMKYLELFSVKQAKPDTIPVVGDLQCDFHRQVFFDDALKVYVKANHVGSTSYDLHYLGVNEKEEVCFTGRGRIVHVNPADGRPAPLAENVRERLIASSTVDI</sequence>
<gene>
    <name evidence="1" type="ORF">ACFQ2J_07070</name>
</gene>
<dbReference type="Pfam" id="PF13279">
    <property type="entry name" value="4HBT_2"/>
    <property type="match status" value="1"/>
</dbReference>
<dbReference type="EMBL" id="JBHTKL010000001">
    <property type="protein sequence ID" value="MFD1018956.1"/>
    <property type="molecule type" value="Genomic_DNA"/>
</dbReference>
<dbReference type="EC" id="3.1.2.-" evidence="1"/>
<reference evidence="2" key="1">
    <citation type="journal article" date="2019" name="Int. J. Syst. Evol. Microbiol.">
        <title>The Global Catalogue of Microorganisms (GCM) 10K type strain sequencing project: providing services to taxonomists for standard genome sequencing and annotation.</title>
        <authorList>
            <consortium name="The Broad Institute Genomics Platform"/>
            <consortium name="The Broad Institute Genome Sequencing Center for Infectious Disease"/>
            <person name="Wu L."/>
            <person name="Ma J."/>
        </authorList>
    </citation>
    <scope>NUCLEOTIDE SEQUENCE [LARGE SCALE GENOMIC DNA]</scope>
    <source>
        <strain evidence="2">CCUG 56607</strain>
    </source>
</reference>
<dbReference type="Gene3D" id="3.10.129.10">
    <property type="entry name" value="Hotdog Thioesterase"/>
    <property type="match status" value="1"/>
</dbReference>
<dbReference type="CDD" id="cd00586">
    <property type="entry name" value="4HBT"/>
    <property type="match status" value="1"/>
</dbReference>
<dbReference type="Proteomes" id="UP001596990">
    <property type="component" value="Unassembled WGS sequence"/>
</dbReference>
<name>A0ABW3KZI1_9BACI</name>
<proteinExistence type="predicted"/>
<protein>
    <submittedName>
        <fullName evidence="1">Acyl-CoA thioesterase</fullName>
        <ecNumber evidence="1">3.1.2.-</ecNumber>
    </submittedName>
</protein>
<dbReference type="SUPFAM" id="SSF54637">
    <property type="entry name" value="Thioesterase/thiol ester dehydrase-isomerase"/>
    <property type="match status" value="1"/>
</dbReference>
<dbReference type="RefSeq" id="WP_386057856.1">
    <property type="nucleotide sequence ID" value="NZ_JBHTKL010000001.1"/>
</dbReference>
<comment type="caution">
    <text evidence="1">The sequence shown here is derived from an EMBL/GenBank/DDBJ whole genome shotgun (WGS) entry which is preliminary data.</text>
</comment>
<dbReference type="GO" id="GO:0016787">
    <property type="term" value="F:hydrolase activity"/>
    <property type="evidence" value="ECO:0007669"/>
    <property type="project" value="UniProtKB-KW"/>
</dbReference>
<keyword evidence="2" id="KW-1185">Reference proteome</keyword>
<dbReference type="PANTHER" id="PTHR31793:SF24">
    <property type="entry name" value="LONG-CHAIN ACYL-COA THIOESTERASE FADM"/>
    <property type="match status" value="1"/>
</dbReference>
<dbReference type="InterPro" id="IPR029069">
    <property type="entry name" value="HotDog_dom_sf"/>
</dbReference>
<evidence type="ECO:0000313" key="1">
    <source>
        <dbReference type="EMBL" id="MFD1018956.1"/>
    </source>
</evidence>
<keyword evidence="1" id="KW-0378">Hydrolase</keyword>
<dbReference type="InterPro" id="IPR050563">
    <property type="entry name" value="4-hydroxybenzoyl-CoA_TE"/>
</dbReference>
<evidence type="ECO:0000313" key="2">
    <source>
        <dbReference type="Proteomes" id="UP001596990"/>
    </source>
</evidence>